<dbReference type="EMBL" id="CP035710">
    <property type="protein sequence ID" value="QEN03070.1"/>
    <property type="molecule type" value="Genomic_DNA"/>
</dbReference>
<dbReference type="EMBL" id="JBEPLS010000007">
    <property type="protein sequence ID" value="MET3604345.1"/>
    <property type="molecule type" value="Genomic_DNA"/>
</dbReference>
<dbReference type="Gene3D" id="1.10.150.130">
    <property type="match status" value="1"/>
</dbReference>
<dbReference type="Proteomes" id="UP001549111">
    <property type="component" value="Unassembled WGS sequence"/>
</dbReference>
<dbReference type="InterPro" id="IPR013762">
    <property type="entry name" value="Integrase-like_cat_sf"/>
</dbReference>
<dbReference type="Proteomes" id="UP000323522">
    <property type="component" value="Plasmid pSna507_unt10"/>
</dbReference>
<dbReference type="PROSITE" id="PS51900">
    <property type="entry name" value="CB"/>
    <property type="match status" value="1"/>
</dbReference>
<dbReference type="InterPro" id="IPR010998">
    <property type="entry name" value="Integrase_recombinase_N"/>
</dbReference>
<evidence type="ECO:0000256" key="2">
    <source>
        <dbReference type="ARBA" id="ARBA00022908"/>
    </source>
</evidence>
<keyword evidence="2" id="KW-0229">DNA integration</keyword>
<reference evidence="8 11" key="2">
    <citation type="submission" date="2024-06" db="EMBL/GenBank/DDBJ databases">
        <title>Genomic Encyclopedia of Type Strains, Phase IV (KMG-IV): sequencing the most valuable type-strain genomes for metagenomic binning, comparative biology and taxonomic classification.</title>
        <authorList>
            <person name="Goeker M."/>
        </authorList>
    </citation>
    <scope>NUCLEOTIDE SEQUENCE [LARGE SCALE GENOMIC DNA]</scope>
    <source>
        <strain evidence="8 11">D-501</strain>
    </source>
</reference>
<proteinExistence type="inferred from homology"/>
<reference evidence="9 10" key="1">
    <citation type="submission" date="2019-02" db="EMBL/GenBank/DDBJ databases">
        <title>Complete Genome Sequence and Methylome Analysis of Sphaerotilus natans subsp. sulfidivorans D-507.</title>
        <authorList>
            <person name="Fomenkov A."/>
            <person name="Gridneva E."/>
            <person name="Smolyakov D."/>
            <person name="Dubinina G."/>
            <person name="Vincze T."/>
            <person name="Grabovich M."/>
            <person name="Roberts R.J."/>
        </authorList>
    </citation>
    <scope>NUCLEOTIDE SEQUENCE [LARGE SCALE GENOMIC DNA]</scope>
    <source>
        <strain evidence="9 10">D-507</strain>
        <plasmid evidence="9">pSna507_unt10</plasmid>
        <plasmid evidence="10">psna507_unt10</plasmid>
    </source>
</reference>
<dbReference type="RefSeq" id="WP_149505689.1">
    <property type="nucleotide sequence ID" value="NZ_CP035710.1"/>
</dbReference>
<dbReference type="Pfam" id="PF12482">
    <property type="entry name" value="DUF3701"/>
    <property type="match status" value="1"/>
</dbReference>
<name>A0A5C1Q7J1_9BURK</name>
<dbReference type="GO" id="GO:0006310">
    <property type="term" value="P:DNA recombination"/>
    <property type="evidence" value="ECO:0007669"/>
    <property type="project" value="UniProtKB-KW"/>
</dbReference>
<dbReference type="Gene3D" id="1.10.443.10">
    <property type="entry name" value="Intergrase catalytic core"/>
    <property type="match status" value="1"/>
</dbReference>
<evidence type="ECO:0000313" key="11">
    <source>
        <dbReference type="Proteomes" id="UP001549111"/>
    </source>
</evidence>
<evidence type="ECO:0000313" key="9">
    <source>
        <dbReference type="EMBL" id="QEN03070.1"/>
    </source>
</evidence>
<dbReference type="GO" id="GO:0003677">
    <property type="term" value="F:DNA binding"/>
    <property type="evidence" value="ECO:0007669"/>
    <property type="project" value="UniProtKB-UniRule"/>
</dbReference>
<evidence type="ECO:0000256" key="5">
    <source>
        <dbReference type="PROSITE-ProRule" id="PRU01248"/>
    </source>
</evidence>
<dbReference type="GO" id="GO:0015074">
    <property type="term" value="P:DNA integration"/>
    <property type="evidence" value="ECO:0007669"/>
    <property type="project" value="UniProtKB-KW"/>
</dbReference>
<evidence type="ECO:0000256" key="3">
    <source>
        <dbReference type="ARBA" id="ARBA00023125"/>
    </source>
</evidence>
<keyword evidence="4" id="KW-0233">DNA recombination</keyword>
<keyword evidence="9" id="KW-0614">Plasmid</keyword>
<dbReference type="Pfam" id="PF00589">
    <property type="entry name" value="Phage_integrase"/>
    <property type="match status" value="1"/>
</dbReference>
<feature type="domain" description="Core-binding (CB)" evidence="7">
    <location>
        <begin position="284"/>
        <end position="390"/>
    </location>
</feature>
<dbReference type="InterPro" id="IPR044068">
    <property type="entry name" value="CB"/>
</dbReference>
<dbReference type="PROSITE" id="PS51898">
    <property type="entry name" value="TYR_RECOMBINASE"/>
    <property type="match status" value="1"/>
</dbReference>
<dbReference type="SUPFAM" id="SSF56349">
    <property type="entry name" value="DNA breaking-rejoining enzymes"/>
    <property type="match status" value="1"/>
</dbReference>
<dbReference type="InterPro" id="IPR050090">
    <property type="entry name" value="Tyrosine_recombinase_XerCD"/>
</dbReference>
<evidence type="ECO:0000259" key="7">
    <source>
        <dbReference type="PROSITE" id="PS51900"/>
    </source>
</evidence>
<dbReference type="PANTHER" id="PTHR30349">
    <property type="entry name" value="PHAGE INTEGRASE-RELATED"/>
    <property type="match status" value="1"/>
</dbReference>
<keyword evidence="3 5" id="KW-0238">DNA-binding</keyword>
<dbReference type="AlphaFoldDB" id="A0A5C1Q7J1"/>
<accession>A0A5C1Q7J1</accession>
<dbReference type="CDD" id="cd00397">
    <property type="entry name" value="DNA_BRE_C"/>
    <property type="match status" value="1"/>
</dbReference>
<keyword evidence="11" id="KW-1185">Reference proteome</keyword>
<dbReference type="OrthoDB" id="8610787at2"/>
<comment type="similarity">
    <text evidence="1">Belongs to the 'phage' integrase family.</text>
</comment>
<evidence type="ECO:0000259" key="6">
    <source>
        <dbReference type="PROSITE" id="PS51898"/>
    </source>
</evidence>
<evidence type="ECO:0000256" key="1">
    <source>
        <dbReference type="ARBA" id="ARBA00008857"/>
    </source>
</evidence>
<geneLocation type="plasmid" evidence="10">
    <name>psna507_unt10</name>
</geneLocation>
<dbReference type="InterPro" id="IPR011010">
    <property type="entry name" value="DNA_brk_join_enz"/>
</dbReference>
<dbReference type="InterPro" id="IPR022169">
    <property type="entry name" value="DUF3701"/>
</dbReference>
<gene>
    <name evidence="8" type="ORF">ABIC99_002161</name>
    <name evidence="9" type="ORF">EWH46_19685</name>
</gene>
<geneLocation type="plasmid" evidence="9">
    <name>pSna507_unt10</name>
</geneLocation>
<protein>
    <submittedName>
        <fullName evidence="9">Int, tyrosine-based site-specific recombinase</fullName>
    </submittedName>
    <submittedName>
        <fullName evidence="8">Site-specific recombinase XerD</fullName>
    </submittedName>
</protein>
<dbReference type="PANTHER" id="PTHR30349:SF41">
    <property type="entry name" value="INTEGRASE_RECOMBINASE PROTEIN MJ0367-RELATED"/>
    <property type="match status" value="1"/>
</dbReference>
<evidence type="ECO:0000313" key="10">
    <source>
        <dbReference type="Proteomes" id="UP000323522"/>
    </source>
</evidence>
<feature type="domain" description="Tyr recombinase" evidence="6">
    <location>
        <begin position="414"/>
        <end position="653"/>
    </location>
</feature>
<sequence>MSLSPAPAPAARPLSPRRLHLGHFAFMRAVVQGLDHGDCWRRYLAIEGEAGDARVVRSTLRWIREALVRIALQTDRFQLARLLQLDVQTLGSPDPALPSLTEFAEAQGLDDEPEAVQIAAFEAAHGRASRRLQRRQRLVRRQLDALRWLELQGAQVPQAADAVRAWFAPALAGHLEAAGLLLLGQLAERINAIGPGWWRGVRAVGPVKAARLVDWLHEHGDSPGLRLDARAALPRRALNPSTRGELVTAATAVVPIERLIVPAGLDGRDGRFRRPQAQCLLAAEDDLAAVQAWIASKTPGSHTQRAYRKEAERFVLWAIVQRGRALSSMTQEDCVAYRDFLADPQPASRWCAPRSRERWSPAWRPFEGPLSPSAQRHALTVLKNLYRFLVDQNYLMGNPWSAVSVPRSIAPRLQTARSLSPAQWRRLDAELDQLPPGSASHRLRVALRLLYATGLRLSEIVAARAGDLEWVEFPPEGDDGLPEQGWMLRVVGKGRRVRQVPVPDDVVRQLASYLVSRGLSGDLQDPAQRDVFLLGRATDLAERAPGLAAHLAERSERSASDARGGIAGSTLYDQLKAHFLRTAAVWRAQGDERGALRLERASTHWLRHSHASHTIAHGLPIEIAQQNLGHASLATTTVYVTTEQRQRLRAMRKVWDKG</sequence>
<organism evidence="9 10">
    <name type="scientific">Sphaerotilus sulfidivorans</name>
    <dbReference type="NCBI Taxonomy" id="639200"/>
    <lineage>
        <taxon>Bacteria</taxon>
        <taxon>Pseudomonadati</taxon>
        <taxon>Pseudomonadota</taxon>
        <taxon>Betaproteobacteria</taxon>
        <taxon>Burkholderiales</taxon>
        <taxon>Sphaerotilaceae</taxon>
        <taxon>Sphaerotilus</taxon>
    </lineage>
</organism>
<dbReference type="InterPro" id="IPR002104">
    <property type="entry name" value="Integrase_catalytic"/>
</dbReference>
<dbReference type="KEGG" id="snn:EWH46_19685"/>
<evidence type="ECO:0000313" key="8">
    <source>
        <dbReference type="EMBL" id="MET3604345.1"/>
    </source>
</evidence>
<evidence type="ECO:0000256" key="4">
    <source>
        <dbReference type="ARBA" id="ARBA00023172"/>
    </source>
</evidence>